<reference evidence="1 2" key="1">
    <citation type="submission" date="2018-12" db="EMBL/GenBank/DDBJ databases">
        <authorList>
            <person name="Sun L."/>
            <person name="Chen Z."/>
        </authorList>
    </citation>
    <scope>NUCLEOTIDE SEQUENCE [LARGE SCALE GENOMIC DNA]</scope>
    <source>
        <strain evidence="1 2">DSM 15890</strain>
    </source>
</reference>
<organism evidence="1 2">
    <name type="scientific">Paenibacillus anaericanus</name>
    <dbReference type="NCBI Taxonomy" id="170367"/>
    <lineage>
        <taxon>Bacteria</taxon>
        <taxon>Bacillati</taxon>
        <taxon>Bacillota</taxon>
        <taxon>Bacilli</taxon>
        <taxon>Bacillales</taxon>
        <taxon>Paenibacillaceae</taxon>
        <taxon>Paenibacillus</taxon>
    </lineage>
</organism>
<evidence type="ECO:0000313" key="1">
    <source>
        <dbReference type="EMBL" id="RUT47650.1"/>
    </source>
</evidence>
<name>A0A433YCP3_9BACL</name>
<gene>
    <name evidence="1" type="ORF">EJP82_04520</name>
</gene>
<dbReference type="Proteomes" id="UP000279446">
    <property type="component" value="Unassembled WGS sequence"/>
</dbReference>
<dbReference type="RefSeq" id="WP_127190850.1">
    <property type="nucleotide sequence ID" value="NZ_RZNY01000003.1"/>
</dbReference>
<comment type="caution">
    <text evidence="1">The sequence shown here is derived from an EMBL/GenBank/DDBJ whole genome shotgun (WGS) entry which is preliminary data.</text>
</comment>
<keyword evidence="2" id="KW-1185">Reference proteome</keyword>
<proteinExistence type="predicted"/>
<dbReference type="OrthoDB" id="2586527at2"/>
<dbReference type="EMBL" id="RZNY01000003">
    <property type="protein sequence ID" value="RUT47650.1"/>
    <property type="molecule type" value="Genomic_DNA"/>
</dbReference>
<dbReference type="AlphaFoldDB" id="A0A433YCP3"/>
<evidence type="ECO:0000313" key="2">
    <source>
        <dbReference type="Proteomes" id="UP000279446"/>
    </source>
</evidence>
<protein>
    <submittedName>
        <fullName evidence="1">Uncharacterized protein</fullName>
    </submittedName>
</protein>
<accession>A0A433YCP3</accession>
<sequence>MNEKKVYYLGIHQNMLEPVSLSYLCFGALWYEDNNQRYIVGYGFGENKIEVLRQFSNHSSCEKCMDPNIVREVYRSIRDKQQKQDWSTRLRFPLSNVFRAPWKDVASGWYIVRSRKIFPLHLSAIHKKRYRIWLEHWSILLSVRVNPNCSLL</sequence>